<proteinExistence type="predicted"/>
<dbReference type="Proteomes" id="UP001054902">
    <property type="component" value="Unassembled WGS sequence"/>
</dbReference>
<keyword evidence="2" id="KW-1185">Reference proteome</keyword>
<dbReference type="EMBL" id="BLLK01000047">
    <property type="protein sequence ID" value="GFH53952.1"/>
    <property type="molecule type" value="Genomic_DNA"/>
</dbReference>
<name>A0AAD3CXB7_9STRA</name>
<evidence type="ECO:0000313" key="2">
    <source>
        <dbReference type="Proteomes" id="UP001054902"/>
    </source>
</evidence>
<accession>A0AAD3CXB7</accession>
<evidence type="ECO:0000313" key="1">
    <source>
        <dbReference type="EMBL" id="GFH53952.1"/>
    </source>
</evidence>
<comment type="caution">
    <text evidence="1">The sequence shown here is derived from an EMBL/GenBank/DDBJ whole genome shotgun (WGS) entry which is preliminary data.</text>
</comment>
<reference evidence="1 2" key="1">
    <citation type="journal article" date="2021" name="Sci. Rep.">
        <title>The genome of the diatom Chaetoceros tenuissimus carries an ancient integrated fragment of an extant virus.</title>
        <authorList>
            <person name="Hongo Y."/>
            <person name="Kimura K."/>
            <person name="Takaki Y."/>
            <person name="Yoshida Y."/>
            <person name="Baba S."/>
            <person name="Kobayashi G."/>
            <person name="Nagasaki K."/>
            <person name="Hano T."/>
            <person name="Tomaru Y."/>
        </authorList>
    </citation>
    <scope>NUCLEOTIDE SEQUENCE [LARGE SCALE GENOMIC DNA]</scope>
    <source>
        <strain evidence="1 2">NIES-3715</strain>
    </source>
</reference>
<gene>
    <name evidence="1" type="ORF">CTEN210_10428</name>
</gene>
<protein>
    <recommendedName>
        <fullName evidence="3">Shikimate kinase</fullName>
    </recommendedName>
</protein>
<evidence type="ECO:0008006" key="3">
    <source>
        <dbReference type="Google" id="ProtNLM"/>
    </source>
</evidence>
<sequence length="219" mass="25254">MKLPTITVLRDLFMIRSTLSEFHPLLIEGHTRDDRDPHHVANRIVNNLHRHWKERNITKPIILISQGDPLTKTGISAITRAVADELNIKRCLITLDEDIDPNHSNLADRHDVIYEMKYSQLVEILHGHEQNVLSKLSQTVDDKILYKNDKRSKIGKQELANWYKTYALLQEVTKSALKIVSGEVTIAHATDEIQEFSVTSFYEVGLELGLIKKYDMVQY</sequence>
<dbReference type="AlphaFoldDB" id="A0AAD3CXB7"/>
<organism evidence="1 2">
    <name type="scientific">Chaetoceros tenuissimus</name>
    <dbReference type="NCBI Taxonomy" id="426638"/>
    <lineage>
        <taxon>Eukaryota</taxon>
        <taxon>Sar</taxon>
        <taxon>Stramenopiles</taxon>
        <taxon>Ochrophyta</taxon>
        <taxon>Bacillariophyta</taxon>
        <taxon>Coscinodiscophyceae</taxon>
        <taxon>Chaetocerotophycidae</taxon>
        <taxon>Chaetocerotales</taxon>
        <taxon>Chaetocerotaceae</taxon>
        <taxon>Chaetoceros</taxon>
    </lineage>
</organism>